<dbReference type="AlphaFoldDB" id="A0A2J6RX27"/>
<feature type="transmembrane region" description="Helical" evidence="1">
    <location>
        <begin position="69"/>
        <end position="91"/>
    </location>
</feature>
<organism evidence="2 3">
    <name type="scientific">Hyaloscypha variabilis (strain UAMH 11265 / GT02V1 / F)</name>
    <name type="common">Meliniomyces variabilis</name>
    <dbReference type="NCBI Taxonomy" id="1149755"/>
    <lineage>
        <taxon>Eukaryota</taxon>
        <taxon>Fungi</taxon>
        <taxon>Dikarya</taxon>
        <taxon>Ascomycota</taxon>
        <taxon>Pezizomycotina</taxon>
        <taxon>Leotiomycetes</taxon>
        <taxon>Helotiales</taxon>
        <taxon>Hyaloscyphaceae</taxon>
        <taxon>Hyaloscypha</taxon>
        <taxon>Hyaloscypha variabilis</taxon>
    </lineage>
</organism>
<proteinExistence type="predicted"/>
<keyword evidence="1" id="KW-0812">Transmembrane</keyword>
<feature type="transmembrane region" description="Helical" evidence="1">
    <location>
        <begin position="182"/>
        <end position="201"/>
    </location>
</feature>
<keyword evidence="1" id="KW-1133">Transmembrane helix</keyword>
<feature type="transmembrane region" description="Helical" evidence="1">
    <location>
        <begin position="21"/>
        <end position="43"/>
    </location>
</feature>
<sequence>MIGDSIFDRIARSKALSTQTVLLVSAAGGAFSFLLFAFTFVAAHNVPPMKPYWTAEQTVDFWKRHLTGAHVAVGLQLCSGAFYIPFSALVSHQIGKIPGLHPIIATTQLAACSAGIFTWMLGALVLATTTYRLDRDPEITQVMTDMWWITTMMPWPTFFIQNLSWAYAIIKDPRPNRPVSRLVALINIIAPIVFILPSALHTTKHGAFAYNGGVSFWLLGITFGVQLFVDSYYMIRVVLAEYAELEKVGELHETP</sequence>
<protein>
    <recommendedName>
        <fullName evidence="4">Integral membrane protein</fullName>
    </recommendedName>
</protein>
<feature type="transmembrane region" description="Helical" evidence="1">
    <location>
        <begin position="103"/>
        <end position="127"/>
    </location>
</feature>
<feature type="transmembrane region" description="Helical" evidence="1">
    <location>
        <begin position="207"/>
        <end position="229"/>
    </location>
</feature>
<evidence type="ECO:0000313" key="3">
    <source>
        <dbReference type="Proteomes" id="UP000235786"/>
    </source>
</evidence>
<keyword evidence="1" id="KW-0472">Membrane</keyword>
<dbReference type="Proteomes" id="UP000235786">
    <property type="component" value="Unassembled WGS sequence"/>
</dbReference>
<feature type="transmembrane region" description="Helical" evidence="1">
    <location>
        <begin position="147"/>
        <end position="170"/>
    </location>
</feature>
<name>A0A2J6RX27_HYAVF</name>
<keyword evidence="3" id="KW-1185">Reference proteome</keyword>
<reference evidence="2 3" key="1">
    <citation type="submission" date="2016-04" db="EMBL/GenBank/DDBJ databases">
        <title>A degradative enzymes factory behind the ericoid mycorrhizal symbiosis.</title>
        <authorList>
            <consortium name="DOE Joint Genome Institute"/>
            <person name="Martino E."/>
            <person name="Morin E."/>
            <person name="Grelet G."/>
            <person name="Kuo A."/>
            <person name="Kohler A."/>
            <person name="Daghino S."/>
            <person name="Barry K."/>
            <person name="Choi C."/>
            <person name="Cichocki N."/>
            <person name="Clum A."/>
            <person name="Copeland A."/>
            <person name="Hainaut M."/>
            <person name="Haridas S."/>
            <person name="Labutti K."/>
            <person name="Lindquist E."/>
            <person name="Lipzen A."/>
            <person name="Khouja H.-R."/>
            <person name="Murat C."/>
            <person name="Ohm R."/>
            <person name="Olson A."/>
            <person name="Spatafora J."/>
            <person name="Veneault-Fourrey C."/>
            <person name="Henrissat B."/>
            <person name="Grigoriev I."/>
            <person name="Martin F."/>
            <person name="Perotto S."/>
        </authorList>
    </citation>
    <scope>NUCLEOTIDE SEQUENCE [LARGE SCALE GENOMIC DNA]</scope>
    <source>
        <strain evidence="2 3">F</strain>
    </source>
</reference>
<dbReference type="EMBL" id="KZ613942">
    <property type="protein sequence ID" value="PMD43043.1"/>
    <property type="molecule type" value="Genomic_DNA"/>
</dbReference>
<gene>
    <name evidence="2" type="ORF">L207DRAFT_509606</name>
</gene>
<evidence type="ECO:0008006" key="4">
    <source>
        <dbReference type="Google" id="ProtNLM"/>
    </source>
</evidence>
<evidence type="ECO:0000256" key="1">
    <source>
        <dbReference type="SAM" id="Phobius"/>
    </source>
</evidence>
<accession>A0A2J6RX27</accession>
<dbReference type="OrthoDB" id="3449024at2759"/>
<evidence type="ECO:0000313" key="2">
    <source>
        <dbReference type="EMBL" id="PMD43043.1"/>
    </source>
</evidence>